<proteinExistence type="inferred from homology"/>
<comment type="similarity">
    <text evidence="1">Belongs to the thioredoxin family. DsbA subfamily.</text>
</comment>
<dbReference type="PANTHER" id="PTHR13887:SF14">
    <property type="entry name" value="DISULFIDE BOND FORMATION PROTEIN D"/>
    <property type="match status" value="1"/>
</dbReference>
<dbReference type="Gene3D" id="3.40.30.10">
    <property type="entry name" value="Glutaredoxin"/>
    <property type="match status" value="2"/>
</dbReference>
<keyword evidence="4" id="KW-1015">Disulfide bond</keyword>
<dbReference type="InterPro" id="IPR036249">
    <property type="entry name" value="Thioredoxin-like_sf"/>
</dbReference>
<dbReference type="InterPro" id="IPR001853">
    <property type="entry name" value="DSBA-like_thioredoxin_dom"/>
</dbReference>
<evidence type="ECO:0000256" key="5">
    <source>
        <dbReference type="ARBA" id="ARBA00023284"/>
    </source>
</evidence>
<keyword evidence="2" id="KW-0732">Signal</keyword>
<evidence type="ECO:0000256" key="1">
    <source>
        <dbReference type="ARBA" id="ARBA00005791"/>
    </source>
</evidence>
<dbReference type="EMBL" id="CP012109">
    <property type="protein sequence ID" value="AKQ70317.1"/>
    <property type="molecule type" value="Genomic_DNA"/>
</dbReference>
<dbReference type="Pfam" id="PF13462">
    <property type="entry name" value="Thioredoxin_4"/>
    <property type="match status" value="1"/>
</dbReference>
<dbReference type="OrthoDB" id="9784686at2"/>
<dbReference type="InterPro" id="IPR013766">
    <property type="entry name" value="Thioredoxin_domain"/>
</dbReference>
<keyword evidence="8" id="KW-1185">Reference proteome</keyword>
<dbReference type="PANTHER" id="PTHR13887">
    <property type="entry name" value="GLUTATHIONE S-TRANSFERASE KAPPA"/>
    <property type="match status" value="1"/>
</dbReference>
<dbReference type="PATRIC" id="fig|1297742.4.peg.7348"/>
<dbReference type="SUPFAM" id="SSF52833">
    <property type="entry name" value="Thioredoxin-like"/>
    <property type="match status" value="2"/>
</dbReference>
<protein>
    <submittedName>
        <fullName evidence="7">Periplasmic thiol:disulfide interchange protein DsbA</fullName>
    </submittedName>
</protein>
<organism evidence="7 8">
    <name type="scientific">Pseudomyxococcus hansupus</name>
    <dbReference type="NCBI Taxonomy" id="1297742"/>
    <lineage>
        <taxon>Bacteria</taxon>
        <taxon>Pseudomonadati</taxon>
        <taxon>Myxococcota</taxon>
        <taxon>Myxococcia</taxon>
        <taxon>Myxococcales</taxon>
        <taxon>Cystobacterineae</taxon>
        <taxon>Myxococcaceae</taxon>
        <taxon>Pseudomyxococcus</taxon>
    </lineage>
</organism>
<dbReference type="eggNOG" id="COG1651">
    <property type="taxonomic scope" value="Bacteria"/>
</dbReference>
<dbReference type="RefSeq" id="WP_002639982.1">
    <property type="nucleotide sequence ID" value="NZ_CP012109.1"/>
</dbReference>
<gene>
    <name evidence="7" type="ORF">A176_007229</name>
</gene>
<evidence type="ECO:0000259" key="6">
    <source>
        <dbReference type="PROSITE" id="PS51352"/>
    </source>
</evidence>
<evidence type="ECO:0000256" key="3">
    <source>
        <dbReference type="ARBA" id="ARBA00023002"/>
    </source>
</evidence>
<dbReference type="GO" id="GO:0016491">
    <property type="term" value="F:oxidoreductase activity"/>
    <property type="evidence" value="ECO:0007669"/>
    <property type="project" value="UniProtKB-KW"/>
</dbReference>
<dbReference type="Proteomes" id="UP000009026">
    <property type="component" value="Chromosome"/>
</dbReference>
<feature type="domain" description="Thioredoxin" evidence="6">
    <location>
        <begin position="255"/>
        <end position="437"/>
    </location>
</feature>
<keyword evidence="3" id="KW-0560">Oxidoreductase</keyword>
<dbReference type="PROSITE" id="PS51257">
    <property type="entry name" value="PROKAR_LIPOPROTEIN"/>
    <property type="match status" value="1"/>
</dbReference>
<accession>A0A0H4XPL7</accession>
<dbReference type="InterPro" id="IPR012336">
    <property type="entry name" value="Thioredoxin-like_fold"/>
</dbReference>
<evidence type="ECO:0000256" key="2">
    <source>
        <dbReference type="ARBA" id="ARBA00022729"/>
    </source>
</evidence>
<keyword evidence="5" id="KW-0676">Redox-active center</keyword>
<name>A0A0H4XPL7_9BACT</name>
<dbReference type="STRING" id="1297742.A176_007229"/>
<evidence type="ECO:0000313" key="8">
    <source>
        <dbReference type="Proteomes" id="UP000009026"/>
    </source>
</evidence>
<dbReference type="Pfam" id="PF01323">
    <property type="entry name" value="DSBA"/>
    <property type="match status" value="1"/>
</dbReference>
<dbReference type="KEGG" id="mym:A176_007229"/>
<dbReference type="PROSITE" id="PS51352">
    <property type="entry name" value="THIOREDOXIN_2"/>
    <property type="match status" value="2"/>
</dbReference>
<evidence type="ECO:0000256" key="4">
    <source>
        <dbReference type="ARBA" id="ARBA00023157"/>
    </source>
</evidence>
<sequence>MLKQSGWAVGLSMGLALGFVGGCASGTEDSAAGSAQGAKVAVNAAAPTAPRPRPPISPTVYKVPVVNSPVAGAEDALVTLVEFSDYECPFCARGNTTVKQLQERYGDRLRVVMKHHPLAMHPRARPAALAALAAGEQGKFWEMHEVLFANARALGEDDLERHARGVGLDIARWNRDRADPRLAERVQQDEALALKLGATGTPAFFVNGRFISGAQPLEVFSSVVDEELAKAEALVKTGVRPAEVYARTIAAGKEEAVSAASAQKELPTQQVEVGNAPSRGAADAPVTVVAFSDFECPFCARAVPTLKALEQEYAGKIRVAFKHQPLAQHPNAQPAAAASMAAHEQGKFWEFHDLLFANQRKLDRASLETYAKELGLDMNRFKASLDSRKHDAHITADASEAMRVGATGTPTFFINGRPVVGARPIDQFRNIINDELRKAGK</sequence>
<evidence type="ECO:0000313" key="7">
    <source>
        <dbReference type="EMBL" id="AKQ70317.1"/>
    </source>
</evidence>
<dbReference type="AlphaFoldDB" id="A0A0H4XPL7"/>
<reference evidence="7 8" key="1">
    <citation type="journal article" date="2016" name="PLoS ONE">
        <title>Complete Genome Sequence and Comparative Genomics of a Novel Myxobacterium Myxococcus hansupus.</title>
        <authorList>
            <person name="Sharma G."/>
            <person name="Narwani T."/>
            <person name="Subramanian S."/>
        </authorList>
    </citation>
    <scope>NUCLEOTIDE SEQUENCE [LARGE SCALE GENOMIC DNA]</scope>
    <source>
        <strain evidence="8">mixupus</strain>
    </source>
</reference>
<feature type="domain" description="Thioredoxin" evidence="6">
    <location>
        <begin position="40"/>
        <end position="229"/>
    </location>
</feature>